<evidence type="ECO:0000313" key="6">
    <source>
        <dbReference type="EMBL" id="NER18218.1"/>
    </source>
</evidence>
<evidence type="ECO:0000256" key="4">
    <source>
        <dbReference type="ARBA" id="ARBA00022807"/>
    </source>
</evidence>
<dbReference type="EMBL" id="JAABOQ010000005">
    <property type="protein sequence ID" value="NER18218.1"/>
    <property type="molecule type" value="Genomic_DNA"/>
</dbReference>
<evidence type="ECO:0000256" key="3">
    <source>
        <dbReference type="ARBA" id="ARBA00022801"/>
    </source>
</evidence>
<dbReference type="InterPro" id="IPR051202">
    <property type="entry name" value="Peptidase_C40"/>
</dbReference>
<dbReference type="PANTHER" id="PTHR47053">
    <property type="entry name" value="MUREIN DD-ENDOPEPTIDASE MEPH-RELATED"/>
    <property type="match status" value="1"/>
</dbReference>
<sequence>MKQLIAITLFCVLCTSCGARRSVGDAGRHAQTKTVVEENKPVITEENPIISTALSYRGTPYKYAGTNNSGMDCSGLVFVAHKAHDIDLPRTSYLMAEQGVRIKNNEIQPGDLVFFRTRKNYRRINHVGLVVELVNDDVRFIHATTSRGVLISSLDEPYWKNAYSEARRIR</sequence>
<evidence type="ECO:0000256" key="1">
    <source>
        <dbReference type="ARBA" id="ARBA00007074"/>
    </source>
</evidence>
<protein>
    <submittedName>
        <fullName evidence="6">NlpC/P60 family protein</fullName>
    </submittedName>
</protein>
<dbReference type="Gene3D" id="3.90.1720.10">
    <property type="entry name" value="endopeptidase domain like (from Nostoc punctiforme)"/>
    <property type="match status" value="1"/>
</dbReference>
<dbReference type="AlphaFoldDB" id="A0A6M0CJV3"/>
<reference evidence="6 7" key="1">
    <citation type="submission" date="2020-01" db="EMBL/GenBank/DDBJ databases">
        <title>Spongiivirga citrea KCTC 32990T.</title>
        <authorList>
            <person name="Wang G."/>
        </authorList>
    </citation>
    <scope>NUCLEOTIDE SEQUENCE [LARGE SCALE GENOMIC DNA]</scope>
    <source>
        <strain evidence="6 7">KCTC 32990</strain>
    </source>
</reference>
<gene>
    <name evidence="6" type="ORF">GWK10_13415</name>
</gene>
<dbReference type="PANTHER" id="PTHR47053:SF1">
    <property type="entry name" value="MUREIN DD-ENDOPEPTIDASE MEPH-RELATED"/>
    <property type="match status" value="1"/>
</dbReference>
<feature type="domain" description="NlpC/P60" evidence="5">
    <location>
        <begin position="43"/>
        <end position="170"/>
    </location>
</feature>
<name>A0A6M0CJV3_9FLAO</name>
<accession>A0A6M0CJV3</accession>
<dbReference type="GO" id="GO:0006508">
    <property type="term" value="P:proteolysis"/>
    <property type="evidence" value="ECO:0007669"/>
    <property type="project" value="UniProtKB-KW"/>
</dbReference>
<keyword evidence="3" id="KW-0378">Hydrolase</keyword>
<comment type="caution">
    <text evidence="6">The sequence shown here is derived from an EMBL/GenBank/DDBJ whole genome shotgun (WGS) entry which is preliminary data.</text>
</comment>
<keyword evidence="4" id="KW-0788">Thiol protease</keyword>
<dbReference type="Proteomes" id="UP000474296">
    <property type="component" value="Unassembled WGS sequence"/>
</dbReference>
<keyword evidence="7" id="KW-1185">Reference proteome</keyword>
<dbReference type="Pfam" id="PF00877">
    <property type="entry name" value="NLPC_P60"/>
    <property type="match status" value="1"/>
</dbReference>
<organism evidence="6 7">
    <name type="scientific">Spongiivirga citrea</name>
    <dbReference type="NCBI Taxonomy" id="1481457"/>
    <lineage>
        <taxon>Bacteria</taxon>
        <taxon>Pseudomonadati</taxon>
        <taxon>Bacteroidota</taxon>
        <taxon>Flavobacteriia</taxon>
        <taxon>Flavobacteriales</taxon>
        <taxon>Flavobacteriaceae</taxon>
        <taxon>Spongiivirga</taxon>
    </lineage>
</organism>
<dbReference type="InterPro" id="IPR038765">
    <property type="entry name" value="Papain-like_cys_pep_sf"/>
</dbReference>
<evidence type="ECO:0000313" key="7">
    <source>
        <dbReference type="Proteomes" id="UP000474296"/>
    </source>
</evidence>
<proteinExistence type="inferred from homology"/>
<dbReference type="InterPro" id="IPR000064">
    <property type="entry name" value="NLP_P60_dom"/>
</dbReference>
<evidence type="ECO:0000256" key="2">
    <source>
        <dbReference type="ARBA" id="ARBA00022670"/>
    </source>
</evidence>
<comment type="similarity">
    <text evidence="1">Belongs to the peptidase C40 family.</text>
</comment>
<keyword evidence="2" id="KW-0645">Protease</keyword>
<dbReference type="GO" id="GO:0008234">
    <property type="term" value="F:cysteine-type peptidase activity"/>
    <property type="evidence" value="ECO:0007669"/>
    <property type="project" value="UniProtKB-KW"/>
</dbReference>
<dbReference type="SUPFAM" id="SSF54001">
    <property type="entry name" value="Cysteine proteinases"/>
    <property type="match status" value="1"/>
</dbReference>
<dbReference type="RefSeq" id="WP_164032895.1">
    <property type="nucleotide sequence ID" value="NZ_JAABOQ010000005.1"/>
</dbReference>
<evidence type="ECO:0000259" key="5">
    <source>
        <dbReference type="PROSITE" id="PS51935"/>
    </source>
</evidence>
<dbReference type="PROSITE" id="PS51935">
    <property type="entry name" value="NLPC_P60"/>
    <property type="match status" value="1"/>
</dbReference>